<comment type="caution">
    <text evidence="10">The sequence shown here is derived from an EMBL/GenBank/DDBJ whole genome shotgun (WGS) entry which is preliminary data.</text>
</comment>
<evidence type="ECO:0000256" key="1">
    <source>
        <dbReference type="ARBA" id="ARBA00022679"/>
    </source>
</evidence>
<feature type="region of interest" description="Disordered" evidence="6">
    <location>
        <begin position="110"/>
        <end position="129"/>
    </location>
</feature>
<keyword evidence="5" id="KW-0862">Zinc</keyword>
<dbReference type="PANTHER" id="PTHR37984">
    <property type="entry name" value="PROTEIN CBG26694"/>
    <property type="match status" value="1"/>
</dbReference>
<organism evidence="10 11">
    <name type="scientific">Araneus ventricosus</name>
    <name type="common">Orbweaver spider</name>
    <name type="synonym">Epeira ventricosa</name>
    <dbReference type="NCBI Taxonomy" id="182803"/>
    <lineage>
        <taxon>Eukaryota</taxon>
        <taxon>Metazoa</taxon>
        <taxon>Ecdysozoa</taxon>
        <taxon>Arthropoda</taxon>
        <taxon>Chelicerata</taxon>
        <taxon>Arachnida</taxon>
        <taxon>Araneae</taxon>
        <taxon>Araneomorphae</taxon>
        <taxon>Entelegynae</taxon>
        <taxon>Araneoidea</taxon>
        <taxon>Araneidae</taxon>
        <taxon>Araneus</taxon>
    </lineage>
</organism>
<dbReference type="InterPro" id="IPR043128">
    <property type="entry name" value="Rev_trsase/Diguanyl_cyclase"/>
</dbReference>
<dbReference type="Pfam" id="PF00078">
    <property type="entry name" value="RVT_1"/>
    <property type="match status" value="1"/>
</dbReference>
<dbReference type="InterPro" id="IPR000477">
    <property type="entry name" value="RT_dom"/>
</dbReference>
<feature type="domain" description="CCHC-type" evidence="7">
    <location>
        <begin position="350"/>
        <end position="365"/>
    </location>
</feature>
<dbReference type="AlphaFoldDB" id="A0A4Y2W2D7"/>
<keyword evidence="5" id="KW-0479">Metal-binding</keyword>
<dbReference type="SUPFAM" id="SSF56672">
    <property type="entry name" value="DNA/RNA polymerases"/>
    <property type="match status" value="1"/>
</dbReference>
<evidence type="ECO:0000256" key="6">
    <source>
        <dbReference type="SAM" id="MobiDB-lite"/>
    </source>
</evidence>
<dbReference type="Gene3D" id="2.40.70.10">
    <property type="entry name" value="Acid Proteases"/>
    <property type="match status" value="1"/>
</dbReference>
<reference evidence="10 11" key="1">
    <citation type="journal article" date="2019" name="Sci. Rep.">
        <title>Orb-weaving spider Araneus ventricosus genome elucidates the spidroin gene catalogue.</title>
        <authorList>
            <person name="Kono N."/>
            <person name="Nakamura H."/>
            <person name="Ohtoshi R."/>
            <person name="Moran D.A.P."/>
            <person name="Shinohara A."/>
            <person name="Yoshida Y."/>
            <person name="Fujiwara M."/>
            <person name="Mori M."/>
            <person name="Tomita M."/>
            <person name="Arakawa K."/>
        </authorList>
    </citation>
    <scope>NUCLEOTIDE SEQUENCE [LARGE SCALE GENOMIC DNA]</scope>
</reference>
<dbReference type="Gene3D" id="3.10.10.10">
    <property type="entry name" value="HIV Type 1 Reverse Transcriptase, subunit A, domain 1"/>
    <property type="match status" value="1"/>
</dbReference>
<dbReference type="Gene3D" id="4.10.60.10">
    <property type="entry name" value="Zinc finger, CCHC-type"/>
    <property type="match status" value="1"/>
</dbReference>
<dbReference type="SUPFAM" id="SSF53098">
    <property type="entry name" value="Ribonuclease H-like"/>
    <property type="match status" value="1"/>
</dbReference>
<dbReference type="GO" id="GO:0071897">
    <property type="term" value="P:DNA biosynthetic process"/>
    <property type="evidence" value="ECO:0007669"/>
    <property type="project" value="UniProtKB-ARBA"/>
</dbReference>
<evidence type="ECO:0000259" key="8">
    <source>
        <dbReference type="PROSITE" id="PS50878"/>
    </source>
</evidence>
<name>A0A4Y2W2D7_ARAVE</name>
<feature type="domain" description="Integrase catalytic" evidence="9">
    <location>
        <begin position="619"/>
        <end position="794"/>
    </location>
</feature>
<feature type="domain" description="Reverse transcriptase" evidence="8">
    <location>
        <begin position="422"/>
        <end position="697"/>
    </location>
</feature>
<dbReference type="InterPro" id="IPR012337">
    <property type="entry name" value="RNaseH-like_sf"/>
</dbReference>
<keyword evidence="11" id="KW-1185">Reference proteome</keyword>
<dbReference type="PROSITE" id="PS50994">
    <property type="entry name" value="INTEGRASE"/>
    <property type="match status" value="1"/>
</dbReference>
<keyword evidence="4" id="KW-0378">Hydrolase</keyword>
<keyword evidence="4" id="KW-0255">Endonuclease</keyword>
<protein>
    <submittedName>
        <fullName evidence="10">Retrovirus-related Pol polyprotein from transposon 17.6</fullName>
    </submittedName>
</protein>
<dbReference type="PROSITE" id="PS50158">
    <property type="entry name" value="ZF_CCHC"/>
    <property type="match status" value="2"/>
</dbReference>
<dbReference type="InterPro" id="IPR001584">
    <property type="entry name" value="Integrase_cat-core"/>
</dbReference>
<keyword evidence="5" id="KW-0863">Zinc-finger</keyword>
<keyword evidence="3" id="KW-0540">Nuclease</keyword>
<dbReference type="GO" id="GO:0042575">
    <property type="term" value="C:DNA polymerase complex"/>
    <property type="evidence" value="ECO:0007669"/>
    <property type="project" value="UniProtKB-ARBA"/>
</dbReference>
<dbReference type="PANTHER" id="PTHR37984:SF5">
    <property type="entry name" value="PROTEIN NYNRIN-LIKE"/>
    <property type="match status" value="1"/>
</dbReference>
<dbReference type="Gene3D" id="3.30.70.270">
    <property type="match status" value="1"/>
</dbReference>
<dbReference type="SMART" id="SM00343">
    <property type="entry name" value="ZnF_C2HC"/>
    <property type="match status" value="2"/>
</dbReference>
<keyword evidence="1" id="KW-0808">Transferase</keyword>
<evidence type="ECO:0000256" key="4">
    <source>
        <dbReference type="ARBA" id="ARBA00022759"/>
    </source>
</evidence>
<dbReference type="InterPro" id="IPR036875">
    <property type="entry name" value="Znf_CCHC_sf"/>
</dbReference>
<dbReference type="SUPFAM" id="SSF57756">
    <property type="entry name" value="Retrovirus zinc finger-like domains"/>
    <property type="match status" value="1"/>
</dbReference>
<proteinExistence type="predicted"/>
<evidence type="ECO:0000259" key="9">
    <source>
        <dbReference type="PROSITE" id="PS50994"/>
    </source>
</evidence>
<dbReference type="Proteomes" id="UP000499080">
    <property type="component" value="Unassembled WGS sequence"/>
</dbReference>
<evidence type="ECO:0000313" key="11">
    <source>
        <dbReference type="Proteomes" id="UP000499080"/>
    </source>
</evidence>
<dbReference type="InterPro" id="IPR050951">
    <property type="entry name" value="Retrovirus_Pol_polyprotein"/>
</dbReference>
<dbReference type="OrthoDB" id="3863715at2759"/>
<dbReference type="SUPFAM" id="SSF50630">
    <property type="entry name" value="Acid proteases"/>
    <property type="match status" value="1"/>
</dbReference>
<keyword evidence="2" id="KW-0548">Nucleotidyltransferase</keyword>
<evidence type="ECO:0000256" key="3">
    <source>
        <dbReference type="ARBA" id="ARBA00022722"/>
    </source>
</evidence>
<dbReference type="Gene3D" id="3.30.420.10">
    <property type="entry name" value="Ribonuclease H-like superfamily/Ribonuclease H"/>
    <property type="match status" value="1"/>
</dbReference>
<evidence type="ECO:0000256" key="2">
    <source>
        <dbReference type="ARBA" id="ARBA00022695"/>
    </source>
</evidence>
<dbReference type="InterPro" id="IPR021109">
    <property type="entry name" value="Peptidase_aspartic_dom_sf"/>
</dbReference>
<dbReference type="EMBL" id="BGPR01054836">
    <property type="protein sequence ID" value="GBO31519.1"/>
    <property type="molecule type" value="Genomic_DNA"/>
</dbReference>
<gene>
    <name evidence="10" type="primary">pol_3628</name>
    <name evidence="10" type="ORF">AVEN_123282_1</name>
</gene>
<dbReference type="PROSITE" id="PS50878">
    <property type="entry name" value="RT_POL"/>
    <property type="match status" value="1"/>
</dbReference>
<dbReference type="InterPro" id="IPR036397">
    <property type="entry name" value="RNaseH_sf"/>
</dbReference>
<dbReference type="GO" id="GO:0015074">
    <property type="term" value="P:DNA integration"/>
    <property type="evidence" value="ECO:0007669"/>
    <property type="project" value="InterPro"/>
</dbReference>
<evidence type="ECO:0000259" key="7">
    <source>
        <dbReference type="PROSITE" id="PS50158"/>
    </source>
</evidence>
<dbReference type="GO" id="GO:0003676">
    <property type="term" value="F:nucleic acid binding"/>
    <property type="evidence" value="ECO:0007669"/>
    <property type="project" value="InterPro"/>
</dbReference>
<evidence type="ECO:0000313" key="10">
    <source>
        <dbReference type="EMBL" id="GBO31519.1"/>
    </source>
</evidence>
<accession>A0A4Y2W2D7</accession>
<feature type="domain" description="CCHC-type" evidence="7">
    <location>
        <begin position="328"/>
        <end position="343"/>
    </location>
</feature>
<dbReference type="InterPro" id="IPR001878">
    <property type="entry name" value="Znf_CCHC"/>
</dbReference>
<evidence type="ECO:0000256" key="5">
    <source>
        <dbReference type="PROSITE-ProRule" id="PRU00047"/>
    </source>
</evidence>
<dbReference type="CDD" id="cd01647">
    <property type="entry name" value="RT_LTR"/>
    <property type="match status" value="1"/>
</dbReference>
<dbReference type="InterPro" id="IPR043502">
    <property type="entry name" value="DNA/RNA_pol_sf"/>
</dbReference>
<dbReference type="GO" id="GO:0008270">
    <property type="term" value="F:zinc ion binding"/>
    <property type="evidence" value="ECO:0007669"/>
    <property type="project" value="UniProtKB-KW"/>
</dbReference>
<sequence>MATLNDFPKIAKSLKTSSKNQIQLLHRLIFGDEGDWQNRSRLRKFSGFPSDFQFEETKQKVVAEFSLKDLIAICNLLHLQFYTDLDKCCDTILTHLSDLSLLTTEASDFSETDDLEESEPKLTDSQQSVSNKLIFESQKEHRKSQIVSDESAQNSLPSFDLQHTLSNSFQAFSLKDIVDLVKPFSSRDNYSIQIFISDVEDIFNFQEIKNPIHQVIFVEKSLTGPALTLMRSIRGITNWEQMKQHSLDEFSDKINILQLHKLMESQRMKPFETLQEYFLAMRDLAHKCSLDDSSLNETFRPNNDKKFDDSTHAAKFERKRTPNPQPVCYSCGLIGHKSTQCTNKPHGKQCYGCKNFGHIHANCPQNSRNSASKSDSKLATPARTINQISAQNFPQNHVDITLSGIQLTALCDTDSQATISNEITYLQIGSPPLYPSQITFSVIGRNTVRSIGFFQDSITVQNLTLPAKIHVLSNDTLPLDALIGIDFLQQTQFTFDEDGIRSCSNNDDYKPNKTKDTKLKMNIVLQDQIPVCQRARRLSFPEKQKVNEQITDWLNQVKDRYPLPLIEEVLDQLYSGKFFSTIDLKNGFFHVEMVEDSKKFTSFVTHDGQYEFNKVPFRLCNSPSIFQRFINHVFRDLLKEGIVIIYMDDIIISSIDEREGLKRLSRVLQTASEYGLELNLKKCNFLKSKIEFLGNIIENGKISPSLDKTVAVQNFPKPKSVKQKVQHLKITTGIPRGNGQIERMHRILIPVLSNLSHDDPTKWFKHVPTVQRVINSSTSRSTKYTPFELMMGTKMKNKEDIKVNVVLHEEYLKPFDA</sequence>